<evidence type="ECO:0000313" key="1">
    <source>
        <dbReference type="EMBL" id="KAA3473849.1"/>
    </source>
</evidence>
<dbReference type="AlphaFoldDB" id="A0A5B6VW96"/>
<dbReference type="EMBL" id="SMMG02000005">
    <property type="protein sequence ID" value="KAA3473849.1"/>
    <property type="molecule type" value="Genomic_DNA"/>
</dbReference>
<name>A0A5B6VW96_9ROSI</name>
<dbReference type="OrthoDB" id="1723222at2759"/>
<sequence length="86" mass="9984">MKWMNSKLRHTGTLNYIKKRPNNGMTKGLCHDNLNPDSRLKLFPDKLKSHWSKPFEVAHVYPHGPVDVKDVKTGLTFKVNGQYLKH</sequence>
<gene>
    <name evidence="1" type="ORF">EPI10_024196</name>
</gene>
<protein>
    <submittedName>
        <fullName evidence="1">Retroelement polyprotein-like</fullName>
    </submittedName>
</protein>
<comment type="caution">
    <text evidence="1">The sequence shown here is derived from an EMBL/GenBank/DDBJ whole genome shotgun (WGS) entry which is preliminary data.</text>
</comment>
<reference evidence="2" key="1">
    <citation type="journal article" date="2019" name="Plant Biotechnol. J.">
        <title>Genome sequencing of the Australian wild diploid species Gossypium australe highlights disease resistance and delayed gland morphogenesis.</title>
        <authorList>
            <person name="Cai Y."/>
            <person name="Cai X."/>
            <person name="Wang Q."/>
            <person name="Wang P."/>
            <person name="Zhang Y."/>
            <person name="Cai C."/>
            <person name="Xu Y."/>
            <person name="Wang K."/>
            <person name="Zhou Z."/>
            <person name="Wang C."/>
            <person name="Geng S."/>
            <person name="Li B."/>
            <person name="Dong Q."/>
            <person name="Hou Y."/>
            <person name="Wang H."/>
            <person name="Ai P."/>
            <person name="Liu Z."/>
            <person name="Yi F."/>
            <person name="Sun M."/>
            <person name="An G."/>
            <person name="Cheng J."/>
            <person name="Zhang Y."/>
            <person name="Shi Q."/>
            <person name="Xie Y."/>
            <person name="Shi X."/>
            <person name="Chang Y."/>
            <person name="Huang F."/>
            <person name="Chen Y."/>
            <person name="Hong S."/>
            <person name="Mi L."/>
            <person name="Sun Q."/>
            <person name="Zhang L."/>
            <person name="Zhou B."/>
            <person name="Peng R."/>
            <person name="Zhang X."/>
            <person name="Liu F."/>
        </authorList>
    </citation>
    <scope>NUCLEOTIDE SEQUENCE [LARGE SCALE GENOMIC DNA]</scope>
    <source>
        <strain evidence="2">cv. PA1801</strain>
    </source>
</reference>
<evidence type="ECO:0000313" key="2">
    <source>
        <dbReference type="Proteomes" id="UP000325315"/>
    </source>
</evidence>
<proteinExistence type="predicted"/>
<accession>A0A5B6VW96</accession>
<dbReference type="Proteomes" id="UP000325315">
    <property type="component" value="Unassembled WGS sequence"/>
</dbReference>
<keyword evidence="2" id="KW-1185">Reference proteome</keyword>
<organism evidence="1 2">
    <name type="scientific">Gossypium australe</name>
    <dbReference type="NCBI Taxonomy" id="47621"/>
    <lineage>
        <taxon>Eukaryota</taxon>
        <taxon>Viridiplantae</taxon>
        <taxon>Streptophyta</taxon>
        <taxon>Embryophyta</taxon>
        <taxon>Tracheophyta</taxon>
        <taxon>Spermatophyta</taxon>
        <taxon>Magnoliopsida</taxon>
        <taxon>eudicotyledons</taxon>
        <taxon>Gunneridae</taxon>
        <taxon>Pentapetalae</taxon>
        <taxon>rosids</taxon>
        <taxon>malvids</taxon>
        <taxon>Malvales</taxon>
        <taxon>Malvaceae</taxon>
        <taxon>Malvoideae</taxon>
        <taxon>Gossypium</taxon>
    </lineage>
</organism>